<organism evidence="1 2">
    <name type="scientific">Xenopus laevis</name>
    <name type="common">African clawed frog</name>
    <dbReference type="NCBI Taxonomy" id="8355"/>
    <lineage>
        <taxon>Eukaryota</taxon>
        <taxon>Metazoa</taxon>
        <taxon>Chordata</taxon>
        <taxon>Craniata</taxon>
        <taxon>Vertebrata</taxon>
        <taxon>Euteleostomi</taxon>
        <taxon>Amphibia</taxon>
        <taxon>Batrachia</taxon>
        <taxon>Anura</taxon>
        <taxon>Pipoidea</taxon>
        <taxon>Pipidae</taxon>
        <taxon>Xenopodinae</taxon>
        <taxon>Xenopus</taxon>
        <taxon>Xenopus</taxon>
    </lineage>
</organism>
<dbReference type="Proteomes" id="UP000694892">
    <property type="component" value="Chromosome 1L"/>
</dbReference>
<evidence type="ECO:0000313" key="1">
    <source>
        <dbReference type="EMBL" id="OCU00316.1"/>
    </source>
</evidence>
<reference evidence="2" key="1">
    <citation type="journal article" date="2016" name="Nature">
        <title>Genome evolution in the allotetraploid frog Xenopus laevis.</title>
        <authorList>
            <person name="Session A.M."/>
            <person name="Uno Y."/>
            <person name="Kwon T."/>
            <person name="Chapman J.A."/>
            <person name="Toyoda A."/>
            <person name="Takahashi S."/>
            <person name="Fukui A."/>
            <person name="Hikosaka A."/>
            <person name="Suzuki A."/>
            <person name="Kondo M."/>
            <person name="van Heeringen S.J."/>
            <person name="Quigley I."/>
            <person name="Heinz S."/>
            <person name="Ogino H."/>
            <person name="Ochi H."/>
            <person name="Hellsten U."/>
            <person name="Lyons J.B."/>
            <person name="Simakov O."/>
            <person name="Putnam N."/>
            <person name="Stites J."/>
            <person name="Kuroki Y."/>
            <person name="Tanaka T."/>
            <person name="Michiue T."/>
            <person name="Watanabe M."/>
            <person name="Bogdanovic O."/>
            <person name="Lister R."/>
            <person name="Georgiou G."/>
            <person name="Paranjpe S.S."/>
            <person name="van Kruijsbergen I."/>
            <person name="Shu S."/>
            <person name="Carlson J."/>
            <person name="Kinoshita T."/>
            <person name="Ohta Y."/>
            <person name="Mawaribuchi S."/>
            <person name="Jenkins J."/>
            <person name="Grimwood J."/>
            <person name="Schmutz J."/>
            <person name="Mitros T."/>
            <person name="Mozaffari S.V."/>
            <person name="Suzuki Y."/>
            <person name="Haramoto Y."/>
            <person name="Yamamoto T.S."/>
            <person name="Takagi C."/>
            <person name="Heald R."/>
            <person name="Miller K."/>
            <person name="Haudenschild C."/>
            <person name="Kitzman J."/>
            <person name="Nakayama T."/>
            <person name="Izutsu Y."/>
            <person name="Robert J."/>
            <person name="Fortriede J."/>
            <person name="Burns K."/>
            <person name="Lotay V."/>
            <person name="Karimi K."/>
            <person name="Yasuoka Y."/>
            <person name="Dichmann D.S."/>
            <person name="Flajnik M.F."/>
            <person name="Houston D.W."/>
            <person name="Shendure J."/>
            <person name="DuPasquier L."/>
            <person name="Vize P.D."/>
            <person name="Zorn A.M."/>
            <person name="Ito M."/>
            <person name="Marcotte E.M."/>
            <person name="Wallingford J.B."/>
            <person name="Ito Y."/>
            <person name="Asashima M."/>
            <person name="Ueno N."/>
            <person name="Matsuda Y."/>
            <person name="Veenstra G.J."/>
            <person name="Fujiyama A."/>
            <person name="Harland R.M."/>
            <person name="Taira M."/>
            <person name="Rokhsar D.S."/>
        </authorList>
    </citation>
    <scope>NUCLEOTIDE SEQUENCE [LARGE SCALE GENOMIC DNA]</scope>
    <source>
        <strain evidence="2">J</strain>
    </source>
</reference>
<dbReference type="AlphaFoldDB" id="A0A974DZJ0"/>
<name>A0A974DZJ0_XENLA</name>
<protein>
    <submittedName>
        <fullName evidence="1">Uncharacterized protein</fullName>
    </submittedName>
</protein>
<dbReference type="EMBL" id="CM004466">
    <property type="protein sequence ID" value="OCU00316.1"/>
    <property type="molecule type" value="Genomic_DNA"/>
</dbReference>
<gene>
    <name evidence="1" type="ORF">XELAEV_18006086mg</name>
</gene>
<sequence length="133" mass="15750">MKIVWRGWRGMRWEQLKGRLNNSLWQFNFVDLVIIHAEGNNLTVGKTPSLIETMRKDLEELLGNSKIGKVAWSDIIQRGEWRGALFPKGVEKARTKQKHLFRSDRVHLSEECLELFLGNIRIFVEEWWRSCNK</sequence>
<dbReference type="SUPFAM" id="SSF52266">
    <property type="entry name" value="SGNH hydrolase"/>
    <property type="match status" value="1"/>
</dbReference>
<accession>A0A974DZJ0</accession>
<proteinExistence type="predicted"/>
<evidence type="ECO:0000313" key="2">
    <source>
        <dbReference type="Proteomes" id="UP000694892"/>
    </source>
</evidence>